<dbReference type="EMBL" id="LK023335">
    <property type="protein sequence ID" value="CDS09995.1"/>
    <property type="molecule type" value="Genomic_DNA"/>
</dbReference>
<name>A0A077WRR5_9FUNG</name>
<gene>
    <name evidence="1" type="ORF">LRAMOSA02672</name>
</gene>
<dbReference type="AlphaFoldDB" id="A0A077WRR5"/>
<organism evidence="1">
    <name type="scientific">Lichtheimia ramosa</name>
    <dbReference type="NCBI Taxonomy" id="688394"/>
    <lineage>
        <taxon>Eukaryota</taxon>
        <taxon>Fungi</taxon>
        <taxon>Fungi incertae sedis</taxon>
        <taxon>Mucoromycota</taxon>
        <taxon>Mucoromycotina</taxon>
        <taxon>Mucoromycetes</taxon>
        <taxon>Mucorales</taxon>
        <taxon>Lichtheimiaceae</taxon>
        <taxon>Lichtheimia</taxon>
    </lineage>
</organism>
<sequence length="81" mass="9146">MQGSAAAAVRAFNRVAVRTYTSQAPKATVISANNETLQYLDRLKDSEIEFQSKGEYVSNDFWKTEPGKYRQKSMDISHQGK</sequence>
<protein>
    <submittedName>
        <fullName evidence="1">Uncharacterized protein</fullName>
    </submittedName>
</protein>
<proteinExistence type="predicted"/>
<evidence type="ECO:0000313" key="1">
    <source>
        <dbReference type="EMBL" id="CDS09995.1"/>
    </source>
</evidence>
<reference evidence="1" key="1">
    <citation type="journal article" date="2014" name="Genome Announc.">
        <title>De novo whole-genome sequence and genome annotation of Lichtheimia ramosa.</title>
        <authorList>
            <person name="Linde J."/>
            <person name="Schwartze V."/>
            <person name="Binder U."/>
            <person name="Lass-Florl C."/>
            <person name="Voigt K."/>
            <person name="Horn F."/>
        </authorList>
    </citation>
    <scope>NUCLEOTIDE SEQUENCE</scope>
    <source>
        <strain evidence="1">JMRC FSU:6197</strain>
    </source>
</reference>
<accession>A0A077WRR5</accession>
<dbReference type="OrthoDB" id="2258180at2759"/>